<dbReference type="STRING" id="31246.A0A183NLW6"/>
<evidence type="ECO:0000313" key="2">
    <source>
        <dbReference type="Proteomes" id="UP000269396"/>
    </source>
</evidence>
<dbReference type="InterPro" id="IPR013783">
    <property type="entry name" value="Ig-like_fold"/>
</dbReference>
<dbReference type="Gene3D" id="2.60.40.10">
    <property type="entry name" value="Immunoglobulins"/>
    <property type="match status" value="1"/>
</dbReference>
<dbReference type="EMBL" id="UZAL01005093">
    <property type="protein sequence ID" value="VDO91889.1"/>
    <property type="molecule type" value="Genomic_DNA"/>
</dbReference>
<evidence type="ECO:0000313" key="1">
    <source>
        <dbReference type="EMBL" id="VDO91889.1"/>
    </source>
</evidence>
<dbReference type="CDD" id="cd00096">
    <property type="entry name" value="Ig"/>
    <property type="match status" value="1"/>
</dbReference>
<keyword evidence="2" id="KW-1185">Reference proteome</keyword>
<dbReference type="Proteomes" id="UP000269396">
    <property type="component" value="Unassembled WGS sequence"/>
</dbReference>
<dbReference type="InterPro" id="IPR036179">
    <property type="entry name" value="Ig-like_dom_sf"/>
</dbReference>
<dbReference type="AlphaFoldDB" id="A0A183NLW6"/>
<dbReference type="SUPFAM" id="SSF48726">
    <property type="entry name" value="Immunoglobulin"/>
    <property type="match status" value="1"/>
</dbReference>
<organism evidence="1 2">
    <name type="scientific">Schistosoma mattheei</name>
    <dbReference type="NCBI Taxonomy" id="31246"/>
    <lineage>
        <taxon>Eukaryota</taxon>
        <taxon>Metazoa</taxon>
        <taxon>Spiralia</taxon>
        <taxon>Lophotrochozoa</taxon>
        <taxon>Platyhelminthes</taxon>
        <taxon>Trematoda</taxon>
        <taxon>Digenea</taxon>
        <taxon>Strigeidida</taxon>
        <taxon>Schistosomatoidea</taxon>
        <taxon>Schistosomatidae</taxon>
        <taxon>Schistosoma</taxon>
    </lineage>
</organism>
<proteinExistence type="predicted"/>
<name>A0A183NLW6_9TREM</name>
<gene>
    <name evidence="1" type="ORF">SMTD_LOCUS3102</name>
</gene>
<protein>
    <submittedName>
        <fullName evidence="1">Uncharacterized protein</fullName>
    </submittedName>
</protein>
<reference evidence="1 2" key="1">
    <citation type="submission" date="2018-11" db="EMBL/GenBank/DDBJ databases">
        <authorList>
            <consortium name="Pathogen Informatics"/>
        </authorList>
    </citation>
    <scope>NUCLEOTIDE SEQUENCE [LARGE SCALE GENOMIC DNA]</scope>
    <source>
        <strain>Denwood</strain>
        <strain evidence="2">Zambia</strain>
    </source>
</reference>
<accession>A0A183NLW6</accession>
<sequence>MSDRIEQVYEYESGLAILIIHNITPQDMGEYTCTATQADLQPSQVEPIQKTISTSTVVDIEGMLKNYSDY</sequence>